<organism evidence="2">
    <name type="scientific">marine sediment metagenome</name>
    <dbReference type="NCBI Taxonomy" id="412755"/>
    <lineage>
        <taxon>unclassified sequences</taxon>
        <taxon>metagenomes</taxon>
        <taxon>ecological metagenomes</taxon>
    </lineage>
</organism>
<evidence type="ECO:0000313" key="2">
    <source>
        <dbReference type="EMBL" id="KKM58824.1"/>
    </source>
</evidence>
<name>A0A0F9LRU8_9ZZZZ</name>
<accession>A0A0F9LRU8</accession>
<sequence length="197" mass="22628">MSETECQECGDAPCTCARRREIDKADSNDPTWAALHILALEEDEVKIKERIAELERQLDAARSPGMFNDTRCAPKLVTVCLTKPIWNVRYGAFGEAGASNRTMWDSIVSIAKIYLERGPCQLHIELREDWQEIANPAPGPDLQAIADAERADYYGIDRCTVDLRRQDEERKTVESYPDDWPYPDDEDAERLWNEEYE</sequence>
<comment type="caution">
    <text evidence="2">The sequence shown here is derived from an EMBL/GenBank/DDBJ whole genome shotgun (WGS) entry which is preliminary data.</text>
</comment>
<dbReference type="AlphaFoldDB" id="A0A0F9LRU8"/>
<gene>
    <name evidence="2" type="ORF">LCGC14_1548840</name>
</gene>
<protein>
    <submittedName>
        <fullName evidence="2">Uncharacterized protein</fullName>
    </submittedName>
</protein>
<proteinExistence type="predicted"/>
<feature type="region of interest" description="Disordered" evidence="1">
    <location>
        <begin position="167"/>
        <end position="197"/>
    </location>
</feature>
<reference evidence="2" key="1">
    <citation type="journal article" date="2015" name="Nature">
        <title>Complex archaea that bridge the gap between prokaryotes and eukaryotes.</title>
        <authorList>
            <person name="Spang A."/>
            <person name="Saw J.H."/>
            <person name="Jorgensen S.L."/>
            <person name="Zaremba-Niedzwiedzka K."/>
            <person name="Martijn J."/>
            <person name="Lind A.E."/>
            <person name="van Eijk R."/>
            <person name="Schleper C."/>
            <person name="Guy L."/>
            <person name="Ettema T.J."/>
        </authorList>
    </citation>
    <scope>NUCLEOTIDE SEQUENCE</scope>
</reference>
<evidence type="ECO:0000256" key="1">
    <source>
        <dbReference type="SAM" id="MobiDB-lite"/>
    </source>
</evidence>
<dbReference type="EMBL" id="LAZR01011810">
    <property type="protein sequence ID" value="KKM58824.1"/>
    <property type="molecule type" value="Genomic_DNA"/>
</dbReference>